<dbReference type="EMBL" id="GL945474">
    <property type="protein sequence ID" value="EGO04697.1"/>
    <property type="molecule type" value="Genomic_DNA"/>
</dbReference>
<evidence type="ECO:0000313" key="2">
    <source>
        <dbReference type="EMBL" id="EGO04697.1"/>
    </source>
</evidence>
<dbReference type="AlphaFoldDB" id="F8PF24"/>
<reference evidence="3" key="1">
    <citation type="journal article" date="2011" name="Science">
        <title>The plant cell wall-decomposing machinery underlies the functional diversity of forest fungi.</title>
        <authorList>
            <person name="Eastwood D.C."/>
            <person name="Floudas D."/>
            <person name="Binder M."/>
            <person name="Majcherczyk A."/>
            <person name="Schneider P."/>
            <person name="Aerts A."/>
            <person name="Asiegbu F.O."/>
            <person name="Baker S.E."/>
            <person name="Barry K."/>
            <person name="Bendiksby M."/>
            <person name="Blumentritt M."/>
            <person name="Coutinho P.M."/>
            <person name="Cullen D."/>
            <person name="de Vries R.P."/>
            <person name="Gathman A."/>
            <person name="Goodell B."/>
            <person name="Henrissat B."/>
            <person name="Ihrmark K."/>
            <person name="Kauserud H."/>
            <person name="Kohler A."/>
            <person name="LaButti K."/>
            <person name="Lapidus A."/>
            <person name="Lavin J.L."/>
            <person name="Lee Y.-H."/>
            <person name="Lindquist E."/>
            <person name="Lilly W."/>
            <person name="Lucas S."/>
            <person name="Morin E."/>
            <person name="Murat C."/>
            <person name="Oguiza J.A."/>
            <person name="Park J."/>
            <person name="Pisabarro A.G."/>
            <person name="Riley R."/>
            <person name="Rosling A."/>
            <person name="Salamov A."/>
            <person name="Schmidt O."/>
            <person name="Schmutz J."/>
            <person name="Skrede I."/>
            <person name="Stenlid J."/>
            <person name="Wiebenga A."/>
            <person name="Xie X."/>
            <person name="Kuees U."/>
            <person name="Hibbett D.S."/>
            <person name="Hoffmeister D."/>
            <person name="Hoegberg N."/>
            <person name="Martin F."/>
            <person name="Grigoriev I.V."/>
            <person name="Watkinson S.C."/>
        </authorList>
    </citation>
    <scope>NUCLEOTIDE SEQUENCE [LARGE SCALE GENOMIC DNA]</scope>
    <source>
        <strain evidence="3">strain S7.3</strain>
    </source>
</reference>
<evidence type="ECO:0000313" key="3">
    <source>
        <dbReference type="Proteomes" id="UP000008063"/>
    </source>
</evidence>
<gene>
    <name evidence="2" type="ORF">SERLA73DRAFT_149105</name>
</gene>
<feature type="region of interest" description="Disordered" evidence="1">
    <location>
        <begin position="1"/>
        <end position="22"/>
    </location>
</feature>
<keyword evidence="3" id="KW-1185">Reference proteome</keyword>
<feature type="compositionally biased region" description="Basic and acidic residues" evidence="1">
    <location>
        <begin position="1"/>
        <end position="12"/>
    </location>
</feature>
<proteinExistence type="predicted"/>
<dbReference type="Proteomes" id="UP000008063">
    <property type="component" value="Unassembled WGS sequence"/>
</dbReference>
<name>F8PF24_SERL3</name>
<sequence length="242" mass="27033">MLREEVFGRGENEGGAVDPSMISQENETVDGFVWFDPGRIEALDNRCDPILWVYHPPHCNNSSIAREPPSTHHWQKKTQLCLHNNSVVEEGEDGSSALVFLIPTPCSQALKAIHTPGHLLVRVVVEITRGIEDLERKCMEEGCKWCKLDKSACTISRSKQTKKWRMSCNKCSHEKYKCVWDNNASLGCKFWKPMASNPEASEALVTAPDHPIKIGPPHGAHKLVYQPHATAGTFTSRIPPPS</sequence>
<dbReference type="HOGENOM" id="CLU_1147777_0_0_1"/>
<organism evidence="3">
    <name type="scientific">Serpula lacrymans var. lacrymans (strain S7.3)</name>
    <name type="common">Dry rot fungus</name>
    <dbReference type="NCBI Taxonomy" id="936435"/>
    <lineage>
        <taxon>Eukaryota</taxon>
        <taxon>Fungi</taxon>
        <taxon>Dikarya</taxon>
        <taxon>Basidiomycota</taxon>
        <taxon>Agaricomycotina</taxon>
        <taxon>Agaricomycetes</taxon>
        <taxon>Agaricomycetidae</taxon>
        <taxon>Boletales</taxon>
        <taxon>Coniophorineae</taxon>
        <taxon>Serpulaceae</taxon>
        <taxon>Serpula</taxon>
    </lineage>
</organism>
<accession>F8PF24</accession>
<evidence type="ECO:0000256" key="1">
    <source>
        <dbReference type="SAM" id="MobiDB-lite"/>
    </source>
</evidence>
<protein>
    <submittedName>
        <fullName evidence="2">Uncharacterized protein</fullName>
    </submittedName>
</protein>
<dbReference type="InParanoid" id="F8PF24"/>